<comment type="caution">
    <text evidence="2">The sequence shown here is derived from an EMBL/GenBank/DDBJ whole genome shotgun (WGS) entry which is preliminary data.</text>
</comment>
<feature type="compositionally biased region" description="Basic and acidic residues" evidence="1">
    <location>
        <begin position="325"/>
        <end position="335"/>
    </location>
</feature>
<reference evidence="2" key="1">
    <citation type="submission" date="2021-02" db="EMBL/GenBank/DDBJ databases">
        <authorList>
            <person name="Dougan E. K."/>
            <person name="Rhodes N."/>
            <person name="Thang M."/>
            <person name="Chan C."/>
        </authorList>
    </citation>
    <scope>NUCLEOTIDE SEQUENCE</scope>
</reference>
<keyword evidence="3" id="KW-1185">Reference proteome</keyword>
<evidence type="ECO:0000313" key="3">
    <source>
        <dbReference type="Proteomes" id="UP000654075"/>
    </source>
</evidence>
<dbReference type="EMBL" id="CAJNNV010024633">
    <property type="protein sequence ID" value="CAE8610336.1"/>
    <property type="molecule type" value="Genomic_DNA"/>
</dbReference>
<feature type="non-terminal residue" evidence="2">
    <location>
        <position position="1"/>
    </location>
</feature>
<feature type="compositionally biased region" description="Acidic residues" evidence="1">
    <location>
        <begin position="126"/>
        <end position="168"/>
    </location>
</feature>
<gene>
    <name evidence="2" type="ORF">PGLA1383_LOCUS28164</name>
</gene>
<name>A0A813F9X5_POLGL</name>
<feature type="region of interest" description="Disordered" evidence="1">
    <location>
        <begin position="122"/>
        <end position="168"/>
    </location>
</feature>
<dbReference type="AlphaFoldDB" id="A0A813F9X5"/>
<feature type="region of interest" description="Disordered" evidence="1">
    <location>
        <begin position="294"/>
        <end position="335"/>
    </location>
</feature>
<feature type="non-terminal residue" evidence="2">
    <location>
        <position position="335"/>
    </location>
</feature>
<proteinExistence type="predicted"/>
<dbReference type="Proteomes" id="UP000654075">
    <property type="component" value="Unassembled WGS sequence"/>
</dbReference>
<evidence type="ECO:0000256" key="1">
    <source>
        <dbReference type="SAM" id="MobiDB-lite"/>
    </source>
</evidence>
<organism evidence="2 3">
    <name type="scientific">Polarella glacialis</name>
    <name type="common">Dinoflagellate</name>
    <dbReference type="NCBI Taxonomy" id="89957"/>
    <lineage>
        <taxon>Eukaryota</taxon>
        <taxon>Sar</taxon>
        <taxon>Alveolata</taxon>
        <taxon>Dinophyceae</taxon>
        <taxon>Suessiales</taxon>
        <taxon>Suessiaceae</taxon>
        <taxon>Polarella</taxon>
    </lineage>
</organism>
<feature type="compositionally biased region" description="Basic residues" evidence="1">
    <location>
        <begin position="182"/>
        <end position="191"/>
    </location>
</feature>
<protein>
    <submittedName>
        <fullName evidence="2">Uncharacterized protein</fullName>
    </submittedName>
</protein>
<feature type="compositionally biased region" description="Acidic residues" evidence="1">
    <location>
        <begin position="197"/>
        <end position="223"/>
    </location>
</feature>
<sequence length="335" mass="36535">HEEATTGARPRSGSGDAGHPKKKQKVRESSGFFSGQGEVQALRDSLVSVMGHLDLHRADSSCVATSVVRCLELLSRWEANKAPELGGAAQAADGAAHAARVEDSMDIEDPRIGNMIFRAHHAQGEEHEDGDEDDEEDEEEDDEEMGDDEEGPPTDEEEDEDEEEEEGIDAVHGEAEEGLLHHHHHHHHHVHLHDPGEEAEEGEEDDEGEYDDMDEEEEEDFDPAELPPELTGHGRNHLASVLNSAIQVFDQEGIAPDNMSFRVDIDLGEAGVIHGVHRNGQFRRMQMPPPMAAGLRTTGFSNGPPVAVGSGPVGGWSEPGDLDAVAEHPLLRREP</sequence>
<evidence type="ECO:0000313" key="2">
    <source>
        <dbReference type="EMBL" id="CAE8610336.1"/>
    </source>
</evidence>
<feature type="region of interest" description="Disordered" evidence="1">
    <location>
        <begin position="182"/>
        <end position="235"/>
    </location>
</feature>
<feature type="region of interest" description="Disordered" evidence="1">
    <location>
        <begin position="1"/>
        <end position="34"/>
    </location>
</feature>
<dbReference type="OrthoDB" id="10634949at2759"/>
<accession>A0A813F9X5</accession>